<reference evidence="8" key="2">
    <citation type="journal article" date="2021" name="Microbiome">
        <title>Successional dynamics and alternative stable states in a saline activated sludge microbial community over 9 years.</title>
        <authorList>
            <person name="Wang Y."/>
            <person name="Ye J."/>
            <person name="Ju F."/>
            <person name="Liu L."/>
            <person name="Boyd J.A."/>
            <person name="Deng Y."/>
            <person name="Parks D.H."/>
            <person name="Jiang X."/>
            <person name="Yin X."/>
            <person name="Woodcroft B.J."/>
            <person name="Tyson G.W."/>
            <person name="Hugenholtz P."/>
            <person name="Polz M.F."/>
            <person name="Zhang T."/>
        </authorList>
    </citation>
    <scope>NUCLEOTIDE SEQUENCE</scope>
    <source>
        <strain evidence="8">HKST-UBA80</strain>
    </source>
</reference>
<reference evidence="8" key="1">
    <citation type="submission" date="2020-04" db="EMBL/GenBank/DDBJ databases">
        <authorList>
            <person name="Zhang T."/>
        </authorList>
    </citation>
    <scope>NUCLEOTIDE SEQUENCE</scope>
    <source>
        <strain evidence="8">HKST-UBA80</strain>
    </source>
</reference>
<keyword evidence="3" id="KW-0810">Translation regulation</keyword>
<dbReference type="InterPro" id="IPR016095">
    <property type="entry name" value="Ribosomal_uL1_3-a/b-sand"/>
</dbReference>
<name>A0A955IW11_UNCKA</name>
<evidence type="ECO:0000313" key="9">
    <source>
        <dbReference type="Proteomes" id="UP000714817"/>
    </source>
</evidence>
<comment type="similarity">
    <text evidence="1">Belongs to the universal ribosomal protein uL1 family.</text>
</comment>
<keyword evidence="5" id="KW-0687">Ribonucleoprotein</keyword>
<dbReference type="InterPro" id="IPR028364">
    <property type="entry name" value="Ribosomal_uL1/biogenesis"/>
</dbReference>
<dbReference type="Gene3D" id="3.40.50.790">
    <property type="match status" value="1"/>
</dbReference>
<keyword evidence="2" id="KW-0678">Repressor</keyword>
<dbReference type="GO" id="GO:0003723">
    <property type="term" value="F:RNA binding"/>
    <property type="evidence" value="ECO:0007669"/>
    <property type="project" value="InterPro"/>
</dbReference>
<dbReference type="InterPro" id="IPR002143">
    <property type="entry name" value="Ribosomal_uL1"/>
</dbReference>
<organism evidence="8 9">
    <name type="scientific">candidate division WWE3 bacterium</name>
    <dbReference type="NCBI Taxonomy" id="2053526"/>
    <lineage>
        <taxon>Bacteria</taxon>
        <taxon>Katanobacteria</taxon>
    </lineage>
</organism>
<dbReference type="Proteomes" id="UP000714817">
    <property type="component" value="Unassembled WGS sequence"/>
</dbReference>
<evidence type="ECO:0000256" key="4">
    <source>
        <dbReference type="ARBA" id="ARBA00022980"/>
    </source>
</evidence>
<protein>
    <recommendedName>
        <fullName evidence="6">Large ribosomal subunit protein uL1</fullName>
    </recommendedName>
    <alternativeName>
        <fullName evidence="7">50S ribosomal protein L1</fullName>
    </alternativeName>
</protein>
<evidence type="ECO:0000313" key="8">
    <source>
        <dbReference type="EMBL" id="MCA9301999.1"/>
    </source>
</evidence>
<dbReference type="PIRSF" id="PIRSF002155">
    <property type="entry name" value="Ribosomal_L1"/>
    <property type="match status" value="1"/>
</dbReference>
<dbReference type="GO" id="GO:0006417">
    <property type="term" value="P:regulation of translation"/>
    <property type="evidence" value="ECO:0007669"/>
    <property type="project" value="UniProtKB-KW"/>
</dbReference>
<evidence type="ECO:0000256" key="5">
    <source>
        <dbReference type="ARBA" id="ARBA00023274"/>
    </source>
</evidence>
<dbReference type="AlphaFoldDB" id="A0A955IW11"/>
<dbReference type="Pfam" id="PF00687">
    <property type="entry name" value="Ribosomal_L1"/>
    <property type="match status" value="1"/>
</dbReference>
<evidence type="ECO:0000256" key="2">
    <source>
        <dbReference type="ARBA" id="ARBA00022491"/>
    </source>
</evidence>
<accession>A0A955IW11</accession>
<comment type="caution">
    <text evidence="8">The sequence shown here is derived from an EMBL/GenBank/DDBJ whole genome shotgun (WGS) entry which is preliminary data.</text>
</comment>
<dbReference type="InterPro" id="IPR023674">
    <property type="entry name" value="Ribosomal_uL1-like"/>
</dbReference>
<dbReference type="EMBL" id="JAGQNY010000004">
    <property type="protein sequence ID" value="MCA9301999.1"/>
    <property type="molecule type" value="Genomic_DNA"/>
</dbReference>
<keyword evidence="4 8" id="KW-0689">Ribosomal protein</keyword>
<dbReference type="SUPFAM" id="SSF56808">
    <property type="entry name" value="Ribosomal protein L1"/>
    <property type="match status" value="1"/>
</dbReference>
<dbReference type="GO" id="GO:0015934">
    <property type="term" value="C:large ribosomal subunit"/>
    <property type="evidence" value="ECO:0007669"/>
    <property type="project" value="InterPro"/>
</dbReference>
<evidence type="ECO:0000256" key="6">
    <source>
        <dbReference type="ARBA" id="ARBA00035241"/>
    </source>
</evidence>
<dbReference type="GO" id="GO:0006412">
    <property type="term" value="P:translation"/>
    <property type="evidence" value="ECO:0007669"/>
    <property type="project" value="InterPro"/>
</dbReference>
<evidence type="ECO:0000256" key="3">
    <source>
        <dbReference type="ARBA" id="ARBA00022845"/>
    </source>
</evidence>
<gene>
    <name evidence="8" type="ORF">KDA10_01365</name>
</gene>
<proteinExistence type="inferred from homology"/>
<evidence type="ECO:0000256" key="7">
    <source>
        <dbReference type="ARBA" id="ARBA00035452"/>
    </source>
</evidence>
<dbReference type="CDD" id="cd00403">
    <property type="entry name" value="Ribosomal_L1"/>
    <property type="match status" value="1"/>
</dbReference>
<dbReference type="PANTHER" id="PTHR36427">
    <property type="entry name" value="54S RIBOSOMAL PROTEIN L1, MITOCHONDRIAL"/>
    <property type="match status" value="1"/>
</dbReference>
<sequence length="217" mass="24015">MPKIQKKDRKILNIKEAIDFIKANSKGNFDATIEVHANLGINHKKQEQTVRTTTVLPHGTGKTVKVAVFSDKTVKEAELNLTEHDIERLEKGEIKPKIDFDVLISEPKFMAKLAKAAKILGPAGVMPSPKAGTVTDDVEKAVSQVKGGKIEIRNEINAPIIHTIIGKRSFDTSKLVENFEEVMSTIRNHRPQKVKPEAYIVSVFISSTMGPSVQIQL</sequence>
<evidence type="ECO:0000256" key="1">
    <source>
        <dbReference type="ARBA" id="ARBA00010531"/>
    </source>
</evidence>
<dbReference type="Gene3D" id="3.30.190.20">
    <property type="match status" value="1"/>
</dbReference>
<dbReference type="PANTHER" id="PTHR36427:SF3">
    <property type="entry name" value="LARGE RIBOSOMAL SUBUNIT PROTEIN UL1M"/>
    <property type="match status" value="1"/>
</dbReference>
<dbReference type="GO" id="GO:0003735">
    <property type="term" value="F:structural constituent of ribosome"/>
    <property type="evidence" value="ECO:0007669"/>
    <property type="project" value="InterPro"/>
</dbReference>